<feature type="transmembrane region" description="Helical" evidence="5">
    <location>
        <begin position="49"/>
        <end position="66"/>
    </location>
</feature>
<evidence type="ECO:0000256" key="3">
    <source>
        <dbReference type="ARBA" id="ARBA00022989"/>
    </source>
</evidence>
<organism evidence="6 7">
    <name type="scientific">Christensenella minuta</name>
    <dbReference type="NCBI Taxonomy" id="626937"/>
    <lineage>
        <taxon>Bacteria</taxon>
        <taxon>Bacillati</taxon>
        <taxon>Bacillota</taxon>
        <taxon>Clostridia</taxon>
        <taxon>Christensenellales</taxon>
        <taxon>Christensenellaceae</taxon>
        <taxon>Christensenella</taxon>
    </lineage>
</organism>
<dbReference type="InterPro" id="IPR052770">
    <property type="entry name" value="Cobalt_transport_CbiQ"/>
</dbReference>
<keyword evidence="7" id="KW-1185">Reference proteome</keyword>
<dbReference type="AlphaFoldDB" id="A0A136Q7I8"/>
<dbReference type="RefSeq" id="WP_066522919.1">
    <property type="nucleotide sequence ID" value="NZ_CABMOF010000011.1"/>
</dbReference>
<evidence type="ECO:0000256" key="2">
    <source>
        <dbReference type="ARBA" id="ARBA00022692"/>
    </source>
</evidence>
<gene>
    <name evidence="6" type="ORF">HMPREF3293_00466</name>
</gene>
<evidence type="ECO:0000313" key="6">
    <source>
        <dbReference type="EMBL" id="KXK66635.1"/>
    </source>
</evidence>
<feature type="transmembrane region" description="Helical" evidence="5">
    <location>
        <begin position="12"/>
        <end position="42"/>
    </location>
</feature>
<dbReference type="InterPro" id="IPR003339">
    <property type="entry name" value="ABC/ECF_trnsptr_transmembrane"/>
</dbReference>
<dbReference type="STRING" id="626937.HMPREF3293_00466"/>
<proteinExistence type="predicted"/>
<sequence length="233" mass="25401">MKSINPSWKLIGILVPIVILAFFYSITLNLVIFGASLAILAFSKVRWSAAAKIMIPVAVLAVGMYMTGAKFHAGANIGIGAGNALLSDAALENGLQLGSRVLAFAGFGLLFVMTTDMMALVRSMEQQLHFPAKFVYGLLAAFQILPNMQQEYRKTKAAFWARGIYPIPVSPKLLVPLMVKAVRWSEALAAAMESKGFDEKAGRTIYHPVRMRPVDYAFPFLTTGLLVLGIVFL</sequence>
<reference evidence="6 7" key="1">
    <citation type="submission" date="2016-02" db="EMBL/GenBank/DDBJ databases">
        <authorList>
            <person name="Wen L."/>
            <person name="He K."/>
            <person name="Yang H."/>
        </authorList>
    </citation>
    <scope>NUCLEOTIDE SEQUENCE [LARGE SCALE GENOMIC DNA]</scope>
    <source>
        <strain evidence="6 7">DSM 22607</strain>
    </source>
</reference>
<dbReference type="PANTHER" id="PTHR43723">
    <property type="entry name" value="COBALT TRANSPORT PROTEIN CBIQ"/>
    <property type="match status" value="1"/>
</dbReference>
<comment type="caution">
    <text evidence="6">The sequence shown here is derived from an EMBL/GenBank/DDBJ whole genome shotgun (WGS) entry which is preliminary data.</text>
</comment>
<dbReference type="GO" id="GO:0006824">
    <property type="term" value="P:cobalt ion transport"/>
    <property type="evidence" value="ECO:0007669"/>
    <property type="project" value="TreeGrafter"/>
</dbReference>
<protein>
    <submittedName>
        <fullName evidence="6">Cobalt transport protein</fullName>
    </submittedName>
</protein>
<evidence type="ECO:0000313" key="7">
    <source>
        <dbReference type="Proteomes" id="UP000070366"/>
    </source>
</evidence>
<evidence type="ECO:0000256" key="5">
    <source>
        <dbReference type="SAM" id="Phobius"/>
    </source>
</evidence>
<dbReference type="OrthoDB" id="92887at2"/>
<dbReference type="Pfam" id="PF02361">
    <property type="entry name" value="CbiQ"/>
    <property type="match status" value="1"/>
</dbReference>
<keyword evidence="3 5" id="KW-1133">Transmembrane helix</keyword>
<keyword evidence="2 5" id="KW-0812">Transmembrane</keyword>
<evidence type="ECO:0000256" key="4">
    <source>
        <dbReference type="ARBA" id="ARBA00023136"/>
    </source>
</evidence>
<comment type="subcellular location">
    <subcellularLocation>
        <location evidence="1">Membrane</location>
        <topology evidence="1">Multi-pass membrane protein</topology>
    </subcellularLocation>
</comment>
<dbReference type="CDD" id="cd16914">
    <property type="entry name" value="EcfT"/>
    <property type="match status" value="1"/>
</dbReference>
<dbReference type="PANTHER" id="PTHR43723:SF1">
    <property type="entry name" value="COBALT TRANSPORT PROTEIN CBIQ"/>
    <property type="match status" value="1"/>
</dbReference>
<feature type="transmembrane region" description="Helical" evidence="5">
    <location>
        <begin position="101"/>
        <end position="121"/>
    </location>
</feature>
<evidence type="ECO:0000256" key="1">
    <source>
        <dbReference type="ARBA" id="ARBA00004141"/>
    </source>
</evidence>
<name>A0A136Q7I8_9FIRM</name>
<dbReference type="EMBL" id="LSZW01000035">
    <property type="protein sequence ID" value="KXK66635.1"/>
    <property type="molecule type" value="Genomic_DNA"/>
</dbReference>
<dbReference type="KEGG" id="cmiu:B1H56_07275"/>
<dbReference type="GO" id="GO:0043190">
    <property type="term" value="C:ATP-binding cassette (ABC) transporter complex"/>
    <property type="evidence" value="ECO:0007669"/>
    <property type="project" value="TreeGrafter"/>
</dbReference>
<dbReference type="Proteomes" id="UP000070366">
    <property type="component" value="Unassembled WGS sequence"/>
</dbReference>
<feature type="transmembrane region" description="Helical" evidence="5">
    <location>
        <begin position="213"/>
        <end position="232"/>
    </location>
</feature>
<keyword evidence="4 5" id="KW-0472">Membrane</keyword>
<accession>A0A136Q7I8</accession>